<accession>A0ACD1IIJ2</accession>
<organism evidence="1 2">
    <name type="scientific">Aspergillus costaricaensis CBS 115574</name>
    <dbReference type="NCBI Taxonomy" id="1448317"/>
    <lineage>
        <taxon>Eukaryota</taxon>
        <taxon>Fungi</taxon>
        <taxon>Dikarya</taxon>
        <taxon>Ascomycota</taxon>
        <taxon>Pezizomycotina</taxon>
        <taxon>Eurotiomycetes</taxon>
        <taxon>Eurotiomycetidae</taxon>
        <taxon>Eurotiales</taxon>
        <taxon>Aspergillaceae</taxon>
        <taxon>Aspergillus</taxon>
        <taxon>Aspergillus subgen. Circumdati</taxon>
    </lineage>
</organism>
<keyword evidence="2" id="KW-1185">Reference proteome</keyword>
<name>A0ACD1IIJ2_9EURO</name>
<reference evidence="1" key="1">
    <citation type="submission" date="2018-02" db="EMBL/GenBank/DDBJ databases">
        <title>The genomes of Aspergillus section Nigri reveals drivers in fungal speciation.</title>
        <authorList>
            <consortium name="DOE Joint Genome Institute"/>
            <person name="Vesth T.C."/>
            <person name="Nybo J."/>
            <person name="Theobald S."/>
            <person name="Brandl J."/>
            <person name="Frisvad J.C."/>
            <person name="Nielsen K.F."/>
            <person name="Lyhne E.K."/>
            <person name="Kogle M.E."/>
            <person name="Kuo A."/>
            <person name="Riley R."/>
            <person name="Clum A."/>
            <person name="Nolan M."/>
            <person name="Lipzen A."/>
            <person name="Salamov A."/>
            <person name="Henrissat B."/>
            <person name="Wiebenga A."/>
            <person name="De vries R.P."/>
            <person name="Grigoriev I.V."/>
            <person name="Mortensen U.H."/>
            <person name="Andersen M.R."/>
            <person name="Baker S.E."/>
        </authorList>
    </citation>
    <scope>NUCLEOTIDE SEQUENCE</scope>
    <source>
        <strain evidence="1">CBS 115574</strain>
    </source>
</reference>
<gene>
    <name evidence="1" type="ORF">BO79DRAFT_253488</name>
</gene>
<dbReference type="Proteomes" id="UP000249748">
    <property type="component" value="Unassembled WGS sequence"/>
</dbReference>
<evidence type="ECO:0000313" key="2">
    <source>
        <dbReference type="Proteomes" id="UP000249748"/>
    </source>
</evidence>
<sequence length="151" mass="16439">MNCHNNVSEGMTISGGWTYVTHFGDQAVSRLSYLPAPTYQIAQELGTYACNKPGPILNGDNATAVMTIRECPSLESPEIELPCKSNTDTEFLTLEHAEASYTDRIRGAHIPAPDSASVPAPTLTIPGWRLRPVPRPKAGHRLYPGHSDRPT</sequence>
<dbReference type="EMBL" id="KZ824545">
    <property type="protein sequence ID" value="RAK90072.1"/>
    <property type="molecule type" value="Genomic_DNA"/>
</dbReference>
<protein>
    <submittedName>
        <fullName evidence="1">Uncharacterized protein</fullName>
    </submittedName>
</protein>
<evidence type="ECO:0000313" key="1">
    <source>
        <dbReference type="EMBL" id="RAK90072.1"/>
    </source>
</evidence>
<proteinExistence type="predicted"/>